<protein>
    <submittedName>
        <fullName evidence="1">Uncharacterized protein</fullName>
    </submittedName>
</protein>
<proteinExistence type="predicted"/>
<sequence length="56" mass="5998">MEALSNLASVPVGGNVRLNILTSSPGSAVPDRSRLICFPSFSAQPHTPTSLRYVWV</sequence>
<dbReference type="AlphaFoldDB" id="A0A0E9RCR3"/>
<evidence type="ECO:0000313" key="1">
    <source>
        <dbReference type="EMBL" id="JAH26143.1"/>
    </source>
</evidence>
<organism evidence="1">
    <name type="scientific">Anguilla anguilla</name>
    <name type="common">European freshwater eel</name>
    <name type="synonym">Muraena anguilla</name>
    <dbReference type="NCBI Taxonomy" id="7936"/>
    <lineage>
        <taxon>Eukaryota</taxon>
        <taxon>Metazoa</taxon>
        <taxon>Chordata</taxon>
        <taxon>Craniata</taxon>
        <taxon>Vertebrata</taxon>
        <taxon>Euteleostomi</taxon>
        <taxon>Actinopterygii</taxon>
        <taxon>Neopterygii</taxon>
        <taxon>Teleostei</taxon>
        <taxon>Anguilliformes</taxon>
        <taxon>Anguillidae</taxon>
        <taxon>Anguilla</taxon>
    </lineage>
</organism>
<name>A0A0E9RCR3_ANGAN</name>
<reference evidence="1" key="1">
    <citation type="submission" date="2014-11" db="EMBL/GenBank/DDBJ databases">
        <authorList>
            <person name="Amaro Gonzalez C."/>
        </authorList>
    </citation>
    <scope>NUCLEOTIDE SEQUENCE</scope>
</reference>
<dbReference type="EMBL" id="GBXM01082434">
    <property type="protein sequence ID" value="JAH26143.1"/>
    <property type="molecule type" value="Transcribed_RNA"/>
</dbReference>
<reference evidence="1" key="2">
    <citation type="journal article" date="2015" name="Fish Shellfish Immunol.">
        <title>Early steps in the European eel (Anguilla anguilla)-Vibrio vulnificus interaction in the gills: Role of the RtxA13 toxin.</title>
        <authorList>
            <person name="Callol A."/>
            <person name="Pajuelo D."/>
            <person name="Ebbesson L."/>
            <person name="Teles M."/>
            <person name="MacKenzie S."/>
            <person name="Amaro C."/>
        </authorList>
    </citation>
    <scope>NUCLEOTIDE SEQUENCE</scope>
</reference>
<accession>A0A0E9RCR3</accession>